<keyword evidence="2" id="KW-1185">Reference proteome</keyword>
<gene>
    <name evidence="1" type="ORF">SAMN04487908_1502</name>
</gene>
<evidence type="ECO:0000313" key="1">
    <source>
        <dbReference type="EMBL" id="SHK07870.1"/>
    </source>
</evidence>
<reference evidence="2" key="1">
    <citation type="submission" date="2016-11" db="EMBL/GenBank/DDBJ databases">
        <authorList>
            <person name="Varghese N."/>
            <person name="Submissions S."/>
        </authorList>
    </citation>
    <scope>NUCLEOTIDE SEQUENCE [LARGE SCALE GENOMIC DNA]</scope>
    <source>
        <strain evidence="2">DSM 26349</strain>
    </source>
</reference>
<sequence>MNDGFYIFETYSIITQKEEIKISESQLIQILYNNDSIYNSHNLTLQYKGTNGVVHKKLYLNAEPWSELTSDLSRIKKTIANN</sequence>
<name>A0A1M6PIY6_9FLAO</name>
<protein>
    <submittedName>
        <fullName evidence="1">Uncharacterized protein</fullName>
    </submittedName>
</protein>
<organism evidence="1 2">
    <name type="scientific">Aequorivita viscosa</name>
    <dbReference type="NCBI Taxonomy" id="797419"/>
    <lineage>
        <taxon>Bacteria</taxon>
        <taxon>Pseudomonadati</taxon>
        <taxon>Bacteroidota</taxon>
        <taxon>Flavobacteriia</taxon>
        <taxon>Flavobacteriales</taxon>
        <taxon>Flavobacteriaceae</taxon>
        <taxon>Aequorivita</taxon>
    </lineage>
</organism>
<accession>A0A1M6PIY6</accession>
<dbReference type="AlphaFoldDB" id="A0A1M6PIY6"/>
<dbReference type="Proteomes" id="UP000184172">
    <property type="component" value="Unassembled WGS sequence"/>
</dbReference>
<dbReference type="EMBL" id="FQYV01000050">
    <property type="protein sequence ID" value="SHK07870.1"/>
    <property type="molecule type" value="Genomic_DNA"/>
</dbReference>
<evidence type="ECO:0000313" key="2">
    <source>
        <dbReference type="Proteomes" id="UP000184172"/>
    </source>
</evidence>
<proteinExistence type="predicted"/>